<protein>
    <submittedName>
        <fullName evidence="7">Uncharacterized protein</fullName>
    </submittedName>
</protein>
<dbReference type="InParanoid" id="A0A4W3JW81"/>
<dbReference type="PANTHER" id="PTHR15950">
    <property type="entry name" value="TRANSCRIPTION COFACTOR VESTIGIAL-LIKE PROTEIN"/>
    <property type="match status" value="1"/>
</dbReference>
<sequence length="90" mass="9929">MHEVYPHVHHPHAHAHHHGSHLDPRYGSLLVPSVRAARISTSQSEITKAETTAAASSWTGAFHGTLEVAQGVNLDTGLLHQEKNKEPNWF</sequence>
<reference evidence="8" key="1">
    <citation type="journal article" date="2006" name="Science">
        <title>Ancient noncoding elements conserved in the human genome.</title>
        <authorList>
            <person name="Venkatesh B."/>
            <person name="Kirkness E.F."/>
            <person name="Loh Y.H."/>
            <person name="Halpern A.L."/>
            <person name="Lee A.P."/>
            <person name="Johnson J."/>
            <person name="Dandona N."/>
            <person name="Viswanathan L.D."/>
            <person name="Tay A."/>
            <person name="Venter J.C."/>
            <person name="Strausberg R.L."/>
            <person name="Brenner S."/>
        </authorList>
    </citation>
    <scope>NUCLEOTIDE SEQUENCE [LARGE SCALE GENOMIC DNA]</scope>
</reference>
<proteinExistence type="inferred from homology"/>
<evidence type="ECO:0000256" key="1">
    <source>
        <dbReference type="ARBA" id="ARBA00004123"/>
    </source>
</evidence>
<comment type="subcellular location">
    <subcellularLocation>
        <location evidence="1">Nucleus</location>
    </subcellularLocation>
</comment>
<evidence type="ECO:0000256" key="3">
    <source>
        <dbReference type="ARBA" id="ARBA00023163"/>
    </source>
</evidence>
<evidence type="ECO:0000256" key="6">
    <source>
        <dbReference type="SAM" id="MobiDB-lite"/>
    </source>
</evidence>
<evidence type="ECO:0000256" key="2">
    <source>
        <dbReference type="ARBA" id="ARBA00023015"/>
    </source>
</evidence>
<accession>A0A4W3JW81</accession>
<keyword evidence="8" id="KW-1185">Reference proteome</keyword>
<feature type="region of interest" description="Disordered" evidence="6">
    <location>
        <begin position="1"/>
        <end position="26"/>
    </location>
</feature>
<reference evidence="8" key="2">
    <citation type="journal article" date="2007" name="PLoS Biol.">
        <title>Survey sequencing and comparative analysis of the elephant shark (Callorhinchus milii) genome.</title>
        <authorList>
            <person name="Venkatesh B."/>
            <person name="Kirkness E.F."/>
            <person name="Loh Y.H."/>
            <person name="Halpern A.L."/>
            <person name="Lee A.P."/>
            <person name="Johnson J."/>
            <person name="Dandona N."/>
            <person name="Viswanathan L.D."/>
            <person name="Tay A."/>
            <person name="Venter J.C."/>
            <person name="Strausberg R.L."/>
            <person name="Brenner S."/>
        </authorList>
    </citation>
    <scope>NUCLEOTIDE SEQUENCE [LARGE SCALE GENOMIC DNA]</scope>
</reference>
<dbReference type="GO" id="GO:0005634">
    <property type="term" value="C:nucleus"/>
    <property type="evidence" value="ECO:0007669"/>
    <property type="project" value="UniProtKB-SubCell"/>
</dbReference>
<name>A0A4W3JW81_CALMI</name>
<evidence type="ECO:0000313" key="8">
    <source>
        <dbReference type="Proteomes" id="UP000314986"/>
    </source>
</evidence>
<dbReference type="PANTHER" id="PTHR15950:SF16">
    <property type="entry name" value="TRANSCRIPTION COFACTOR VESTIGIAL-LIKE PROTEIN 3"/>
    <property type="match status" value="1"/>
</dbReference>
<reference evidence="8" key="3">
    <citation type="journal article" date="2014" name="Nature">
        <title>Elephant shark genome provides unique insights into gnathostome evolution.</title>
        <authorList>
            <consortium name="International Elephant Shark Genome Sequencing Consortium"/>
            <person name="Venkatesh B."/>
            <person name="Lee A.P."/>
            <person name="Ravi V."/>
            <person name="Maurya A.K."/>
            <person name="Lian M.M."/>
            <person name="Swann J.B."/>
            <person name="Ohta Y."/>
            <person name="Flajnik M.F."/>
            <person name="Sutoh Y."/>
            <person name="Kasahara M."/>
            <person name="Hoon S."/>
            <person name="Gangu V."/>
            <person name="Roy S.W."/>
            <person name="Irimia M."/>
            <person name="Korzh V."/>
            <person name="Kondrychyn I."/>
            <person name="Lim Z.W."/>
            <person name="Tay B.H."/>
            <person name="Tohari S."/>
            <person name="Kong K.W."/>
            <person name="Ho S."/>
            <person name="Lorente-Galdos B."/>
            <person name="Quilez J."/>
            <person name="Marques-Bonet T."/>
            <person name="Raney B.J."/>
            <person name="Ingham P.W."/>
            <person name="Tay A."/>
            <person name="Hillier L.W."/>
            <person name="Minx P."/>
            <person name="Boehm T."/>
            <person name="Wilson R.K."/>
            <person name="Brenner S."/>
            <person name="Warren W.C."/>
        </authorList>
    </citation>
    <scope>NUCLEOTIDE SEQUENCE [LARGE SCALE GENOMIC DNA]</scope>
</reference>
<dbReference type="InterPro" id="IPR011520">
    <property type="entry name" value="Vg_fam"/>
</dbReference>
<evidence type="ECO:0000256" key="4">
    <source>
        <dbReference type="ARBA" id="ARBA00023242"/>
    </source>
</evidence>
<reference evidence="7" key="4">
    <citation type="submission" date="2025-08" db="UniProtKB">
        <authorList>
            <consortium name="Ensembl"/>
        </authorList>
    </citation>
    <scope>IDENTIFICATION</scope>
</reference>
<dbReference type="GO" id="GO:0006355">
    <property type="term" value="P:regulation of DNA-templated transcription"/>
    <property type="evidence" value="ECO:0007669"/>
    <property type="project" value="InterPro"/>
</dbReference>
<reference evidence="7" key="5">
    <citation type="submission" date="2025-09" db="UniProtKB">
        <authorList>
            <consortium name="Ensembl"/>
        </authorList>
    </citation>
    <scope>IDENTIFICATION</scope>
</reference>
<dbReference type="STRING" id="7868.ENSCMIP00000047097"/>
<keyword evidence="2" id="KW-0805">Transcription regulation</keyword>
<keyword evidence="3" id="KW-0804">Transcription</keyword>
<feature type="compositionally biased region" description="Basic residues" evidence="6">
    <location>
        <begin position="7"/>
        <end position="19"/>
    </location>
</feature>
<dbReference type="AlphaFoldDB" id="A0A4W3JW81"/>
<evidence type="ECO:0000313" key="7">
    <source>
        <dbReference type="Ensembl" id="ENSCMIP00000047097.1"/>
    </source>
</evidence>
<comment type="similarity">
    <text evidence="5">Belongs to the vestigial family.</text>
</comment>
<keyword evidence="4" id="KW-0539">Nucleus</keyword>
<dbReference type="Proteomes" id="UP000314986">
    <property type="component" value="Unassembled WGS sequence"/>
</dbReference>
<evidence type="ECO:0000256" key="5">
    <source>
        <dbReference type="ARBA" id="ARBA00025784"/>
    </source>
</evidence>
<dbReference type="Ensembl" id="ENSCMIT00000047764.1">
    <property type="protein sequence ID" value="ENSCMIP00000047097.1"/>
    <property type="gene ID" value="ENSCMIG00000019326.1"/>
</dbReference>
<organism evidence="7 8">
    <name type="scientific">Callorhinchus milii</name>
    <name type="common">Ghost shark</name>
    <dbReference type="NCBI Taxonomy" id="7868"/>
    <lineage>
        <taxon>Eukaryota</taxon>
        <taxon>Metazoa</taxon>
        <taxon>Chordata</taxon>
        <taxon>Craniata</taxon>
        <taxon>Vertebrata</taxon>
        <taxon>Chondrichthyes</taxon>
        <taxon>Holocephali</taxon>
        <taxon>Chimaeriformes</taxon>
        <taxon>Callorhinchidae</taxon>
        <taxon>Callorhinchus</taxon>
    </lineage>
</organism>